<keyword evidence="5" id="KW-1133">Transmembrane helix</keyword>
<dbReference type="GO" id="GO:0008270">
    <property type="term" value="F:zinc ion binding"/>
    <property type="evidence" value="ECO:0007669"/>
    <property type="project" value="UniProtKB-KW"/>
</dbReference>
<evidence type="ECO:0000313" key="7">
    <source>
        <dbReference type="Ensembl" id="ENSPTXP00000003027.1"/>
    </source>
</evidence>
<organism evidence="7 8">
    <name type="scientific">Pseudonaja textilis</name>
    <name type="common">Eastern brown snake</name>
    <dbReference type="NCBI Taxonomy" id="8673"/>
    <lineage>
        <taxon>Eukaryota</taxon>
        <taxon>Metazoa</taxon>
        <taxon>Chordata</taxon>
        <taxon>Craniata</taxon>
        <taxon>Vertebrata</taxon>
        <taxon>Euteleostomi</taxon>
        <taxon>Lepidosauria</taxon>
        <taxon>Squamata</taxon>
        <taxon>Bifurcata</taxon>
        <taxon>Unidentata</taxon>
        <taxon>Episquamata</taxon>
        <taxon>Toxicofera</taxon>
        <taxon>Serpentes</taxon>
        <taxon>Colubroidea</taxon>
        <taxon>Elapidae</taxon>
        <taxon>Hydrophiinae</taxon>
        <taxon>Pseudonaja</taxon>
    </lineage>
</organism>
<dbReference type="Pfam" id="PF13445">
    <property type="entry name" value="zf-RING_UBOX"/>
    <property type="match status" value="1"/>
</dbReference>
<dbReference type="InterPro" id="IPR001841">
    <property type="entry name" value="Znf_RING"/>
</dbReference>
<evidence type="ECO:0000256" key="2">
    <source>
        <dbReference type="ARBA" id="ARBA00022771"/>
    </source>
</evidence>
<evidence type="ECO:0000256" key="5">
    <source>
        <dbReference type="SAM" id="Phobius"/>
    </source>
</evidence>
<dbReference type="SMART" id="SM00184">
    <property type="entry name" value="RING"/>
    <property type="match status" value="1"/>
</dbReference>
<name>A0A670Y157_PSETE</name>
<keyword evidence="5" id="KW-0472">Membrane</keyword>
<dbReference type="InterPro" id="IPR013083">
    <property type="entry name" value="Znf_RING/FYVE/PHD"/>
</dbReference>
<keyword evidence="3" id="KW-0862">Zinc</keyword>
<keyword evidence="2 4" id="KW-0863">Zinc-finger</keyword>
<accession>A0A670Y157</accession>
<feature type="transmembrane region" description="Helical" evidence="5">
    <location>
        <begin position="140"/>
        <end position="160"/>
    </location>
</feature>
<evidence type="ECO:0000259" key="6">
    <source>
        <dbReference type="PROSITE" id="PS50089"/>
    </source>
</evidence>
<dbReference type="InterPro" id="IPR017907">
    <property type="entry name" value="Znf_RING_CS"/>
</dbReference>
<reference evidence="7" key="1">
    <citation type="submission" date="2025-08" db="UniProtKB">
        <authorList>
            <consortium name="Ensembl"/>
        </authorList>
    </citation>
    <scope>IDENTIFICATION</scope>
</reference>
<dbReference type="Gene3D" id="3.30.40.10">
    <property type="entry name" value="Zinc/RING finger domain, C3HC4 (zinc finger)"/>
    <property type="match status" value="1"/>
</dbReference>
<dbReference type="PANTHER" id="PTHR25465">
    <property type="entry name" value="B-BOX DOMAIN CONTAINING"/>
    <property type="match status" value="1"/>
</dbReference>
<keyword evidence="8" id="KW-1185">Reference proteome</keyword>
<dbReference type="Ensembl" id="ENSPTXT00000003112.1">
    <property type="protein sequence ID" value="ENSPTXP00000003027.1"/>
    <property type="gene ID" value="ENSPTXG00000002312.1"/>
</dbReference>
<keyword evidence="1" id="KW-0479">Metal-binding</keyword>
<evidence type="ECO:0000313" key="8">
    <source>
        <dbReference type="Proteomes" id="UP000472273"/>
    </source>
</evidence>
<evidence type="ECO:0000256" key="3">
    <source>
        <dbReference type="ARBA" id="ARBA00022833"/>
    </source>
</evidence>
<dbReference type="PROSITE" id="PS00518">
    <property type="entry name" value="ZF_RING_1"/>
    <property type="match status" value="1"/>
</dbReference>
<dbReference type="PROSITE" id="PS50089">
    <property type="entry name" value="ZF_RING_2"/>
    <property type="match status" value="1"/>
</dbReference>
<evidence type="ECO:0000256" key="1">
    <source>
        <dbReference type="ARBA" id="ARBA00022723"/>
    </source>
</evidence>
<reference evidence="7" key="2">
    <citation type="submission" date="2025-09" db="UniProtKB">
        <authorList>
            <consortium name="Ensembl"/>
        </authorList>
    </citation>
    <scope>IDENTIFICATION</scope>
</reference>
<keyword evidence="5" id="KW-0812">Transmembrane</keyword>
<dbReference type="InterPro" id="IPR027370">
    <property type="entry name" value="Znf-RING_euk"/>
</dbReference>
<sequence>CQSEGDNLADKLTCCICLEMFTIPVTVPCGHSFCEKCINSHWDKEEQGLRSGQKICTCPECRKIFPERPKLSKTVQLENLVELLKLGEFPPGNWGRWPHMAVANRQRDSCQHQEQDDGKVSGSAECTVAWATVAHFELSFMLQTDLFLFYFYFIWLVNCLQGNRYK</sequence>
<dbReference type="OMA" id="ACICRST"/>
<feature type="domain" description="RING-type" evidence="6">
    <location>
        <begin position="14"/>
        <end position="62"/>
    </location>
</feature>
<evidence type="ECO:0000256" key="4">
    <source>
        <dbReference type="PROSITE-ProRule" id="PRU00175"/>
    </source>
</evidence>
<dbReference type="AlphaFoldDB" id="A0A670Y157"/>
<protein>
    <recommendedName>
        <fullName evidence="6">RING-type domain-containing protein</fullName>
    </recommendedName>
</protein>
<dbReference type="GeneTree" id="ENSGT00940000165001"/>
<proteinExistence type="predicted"/>
<dbReference type="SUPFAM" id="SSF57850">
    <property type="entry name" value="RING/U-box"/>
    <property type="match status" value="1"/>
</dbReference>
<dbReference type="PANTHER" id="PTHR25465:SF14">
    <property type="entry name" value="E3 UBIQUITIN-PROTEIN LIGASE TRIM65"/>
    <property type="match status" value="1"/>
</dbReference>
<dbReference type="InterPro" id="IPR051051">
    <property type="entry name" value="E3_ubiq-ligase_TRIM/RNF"/>
</dbReference>
<dbReference type="Proteomes" id="UP000472273">
    <property type="component" value="Unplaced"/>
</dbReference>